<dbReference type="RefSeq" id="WP_213526697.1">
    <property type="nucleotide sequence ID" value="NZ_BOVJ01000002.1"/>
</dbReference>
<accession>A0ABQ4N012</accession>
<dbReference type="PANTHER" id="PTHR43158:SF1">
    <property type="entry name" value="ABC TRANSPORTER, ATP-BINDING PROTEIN"/>
    <property type="match status" value="1"/>
</dbReference>
<dbReference type="Gene3D" id="3.40.50.300">
    <property type="entry name" value="P-loop containing nucleotide triphosphate hydrolases"/>
    <property type="match status" value="1"/>
</dbReference>
<gene>
    <name evidence="4" type="ORF">PACILC2_00620</name>
</gene>
<dbReference type="GO" id="GO:0005524">
    <property type="term" value="F:ATP binding"/>
    <property type="evidence" value="ECO:0007669"/>
    <property type="project" value="UniProtKB-KW"/>
</dbReference>
<dbReference type="SMART" id="SM00382">
    <property type="entry name" value="AAA"/>
    <property type="match status" value="1"/>
</dbReference>
<comment type="caution">
    <text evidence="4">The sequence shown here is derived from an EMBL/GenBank/DDBJ whole genome shotgun (WGS) entry which is preliminary data.</text>
</comment>
<dbReference type="InterPro" id="IPR027417">
    <property type="entry name" value="P-loop_NTPase"/>
</dbReference>
<evidence type="ECO:0000259" key="3">
    <source>
        <dbReference type="PROSITE" id="PS50893"/>
    </source>
</evidence>
<reference evidence="4 5" key="1">
    <citation type="submission" date="2021-04" db="EMBL/GenBank/DDBJ databases">
        <title>Draft genome sequence of Paenibacillus cisolokensis, LC2-13A.</title>
        <authorList>
            <person name="Uke A."/>
            <person name="Chhe C."/>
            <person name="Baramee S."/>
            <person name="Kosugi A."/>
        </authorList>
    </citation>
    <scope>NUCLEOTIDE SEQUENCE [LARGE SCALE GENOMIC DNA]</scope>
    <source>
        <strain evidence="4 5">LC2-13A</strain>
    </source>
</reference>
<dbReference type="Proteomes" id="UP000680304">
    <property type="component" value="Unassembled WGS sequence"/>
</dbReference>
<evidence type="ECO:0000313" key="4">
    <source>
        <dbReference type="EMBL" id="GIQ61494.1"/>
    </source>
</evidence>
<evidence type="ECO:0000256" key="2">
    <source>
        <dbReference type="ARBA" id="ARBA00022840"/>
    </source>
</evidence>
<keyword evidence="2 4" id="KW-0067">ATP-binding</keyword>
<name>A0ABQ4N012_9BACL</name>
<sequence>MSHPILQFSSVSKRYGSKTALQDVSLQVGAGKIIGLLGSNGSGKTTLMKIAAGLLQPSSGTVRVCGEPVGVKSKAVTSFMPDKPLTEPWMRVRDAIAFYRDFYPDFDLAKARDMLAFMQLNERDKVTSLSKGMNERLQLTLALSRNARLYLLDEPIGGVDPVAREKILDAIIQFYSEDSGLIVSTHLIRDIERIFDEVLLIKNGRLILHEQVDAIRTNHDKSVDDLFKEVYAE</sequence>
<feature type="domain" description="ABC transporter" evidence="3">
    <location>
        <begin position="6"/>
        <end position="228"/>
    </location>
</feature>
<dbReference type="Pfam" id="PF00005">
    <property type="entry name" value="ABC_tran"/>
    <property type="match status" value="1"/>
</dbReference>
<dbReference type="InterPro" id="IPR003593">
    <property type="entry name" value="AAA+_ATPase"/>
</dbReference>
<proteinExistence type="predicted"/>
<keyword evidence="5" id="KW-1185">Reference proteome</keyword>
<dbReference type="PROSITE" id="PS50893">
    <property type="entry name" value="ABC_TRANSPORTER_2"/>
    <property type="match status" value="1"/>
</dbReference>
<dbReference type="PANTHER" id="PTHR43158">
    <property type="entry name" value="SKFA PEPTIDE EXPORT ATP-BINDING PROTEIN SKFE"/>
    <property type="match status" value="1"/>
</dbReference>
<dbReference type="CDD" id="cd03230">
    <property type="entry name" value="ABC_DR_subfamily_A"/>
    <property type="match status" value="1"/>
</dbReference>
<dbReference type="InterPro" id="IPR003439">
    <property type="entry name" value="ABC_transporter-like_ATP-bd"/>
</dbReference>
<keyword evidence="1" id="KW-0547">Nucleotide-binding</keyword>
<evidence type="ECO:0000313" key="5">
    <source>
        <dbReference type="Proteomes" id="UP000680304"/>
    </source>
</evidence>
<organism evidence="4 5">
    <name type="scientific">Paenibacillus cisolokensis</name>
    <dbReference type="NCBI Taxonomy" id="1658519"/>
    <lineage>
        <taxon>Bacteria</taxon>
        <taxon>Bacillati</taxon>
        <taxon>Bacillota</taxon>
        <taxon>Bacilli</taxon>
        <taxon>Bacillales</taxon>
        <taxon>Paenibacillaceae</taxon>
        <taxon>Paenibacillus</taxon>
    </lineage>
</organism>
<protein>
    <submittedName>
        <fullName evidence="4">ABC transporter ATP-binding protein</fullName>
    </submittedName>
</protein>
<dbReference type="EMBL" id="BOVJ01000002">
    <property type="protein sequence ID" value="GIQ61494.1"/>
    <property type="molecule type" value="Genomic_DNA"/>
</dbReference>
<dbReference type="SUPFAM" id="SSF52540">
    <property type="entry name" value="P-loop containing nucleoside triphosphate hydrolases"/>
    <property type="match status" value="1"/>
</dbReference>
<evidence type="ECO:0000256" key="1">
    <source>
        <dbReference type="ARBA" id="ARBA00022741"/>
    </source>
</evidence>